<gene>
    <name evidence="21" type="primary">nad2</name>
</gene>
<dbReference type="PANTHER" id="PTHR46552:SF1">
    <property type="entry name" value="NADH-UBIQUINONE OXIDOREDUCTASE CHAIN 2"/>
    <property type="match status" value="1"/>
</dbReference>
<feature type="transmembrane region" description="Helical" evidence="19">
    <location>
        <begin position="78"/>
        <end position="96"/>
    </location>
</feature>
<evidence type="ECO:0000256" key="18">
    <source>
        <dbReference type="ARBA" id="ARBA00049551"/>
    </source>
</evidence>
<comment type="subcellular location">
    <subcellularLocation>
        <location evidence="2">Mitochondrion inner membrane</location>
        <topology evidence="2">Multi-pass membrane protein</topology>
    </subcellularLocation>
</comment>
<organism evidence="21">
    <name type="scientific">Parachtes romandiolae</name>
    <dbReference type="NCBI Taxonomy" id="1110492"/>
    <lineage>
        <taxon>Eukaryota</taxon>
        <taxon>Metazoa</taxon>
        <taxon>Ecdysozoa</taxon>
        <taxon>Arthropoda</taxon>
        <taxon>Chelicerata</taxon>
        <taxon>Arachnida</taxon>
        <taxon>Araneae</taxon>
        <taxon>Araneomorphae</taxon>
        <taxon>Haplogynae</taxon>
        <taxon>Dysderoidea</taxon>
        <taxon>Dysderidae</taxon>
        <taxon>Parachtes</taxon>
    </lineage>
</organism>
<keyword evidence="16 19" id="KW-0472">Membrane</keyword>
<evidence type="ECO:0000259" key="20">
    <source>
        <dbReference type="Pfam" id="PF00361"/>
    </source>
</evidence>
<evidence type="ECO:0000256" key="7">
    <source>
        <dbReference type="ARBA" id="ARBA00022660"/>
    </source>
</evidence>
<dbReference type="GO" id="GO:0006120">
    <property type="term" value="P:mitochondrial electron transport, NADH to ubiquinone"/>
    <property type="evidence" value="ECO:0007669"/>
    <property type="project" value="TreeGrafter"/>
</dbReference>
<dbReference type="InterPro" id="IPR001750">
    <property type="entry name" value="ND/Mrp_TM"/>
</dbReference>
<dbReference type="GO" id="GO:0005743">
    <property type="term" value="C:mitochondrial inner membrane"/>
    <property type="evidence" value="ECO:0007669"/>
    <property type="project" value="UniProtKB-SubCell"/>
</dbReference>
<dbReference type="GO" id="GO:0008137">
    <property type="term" value="F:NADH dehydrogenase (ubiquinone) activity"/>
    <property type="evidence" value="ECO:0007669"/>
    <property type="project" value="UniProtKB-EC"/>
</dbReference>
<feature type="transmembrane region" description="Helical" evidence="19">
    <location>
        <begin position="239"/>
        <end position="264"/>
    </location>
</feature>
<protein>
    <recommendedName>
        <fullName evidence="5">NADH-ubiquinone oxidoreductase chain 2</fullName>
        <ecNumber evidence="4">7.1.1.2</ecNumber>
    </recommendedName>
    <alternativeName>
        <fullName evidence="17">NADH dehydrogenase subunit 2</fullName>
    </alternativeName>
</protein>
<evidence type="ECO:0000256" key="5">
    <source>
        <dbReference type="ARBA" id="ARBA00021008"/>
    </source>
</evidence>
<evidence type="ECO:0000256" key="9">
    <source>
        <dbReference type="ARBA" id="ARBA00022792"/>
    </source>
</evidence>
<keyword evidence="10" id="KW-1278">Translocase</keyword>
<evidence type="ECO:0000256" key="16">
    <source>
        <dbReference type="ARBA" id="ARBA00023136"/>
    </source>
</evidence>
<keyword evidence="7" id="KW-0679">Respiratory chain</keyword>
<evidence type="ECO:0000256" key="13">
    <source>
        <dbReference type="ARBA" id="ARBA00023027"/>
    </source>
</evidence>
<comment type="function">
    <text evidence="1">Core subunit of the mitochondrial membrane respiratory chain NADH dehydrogenase (Complex I) that is believed to belong to the minimal assembly required for catalysis. Complex I functions in the transfer of electrons from NADH to the respiratory chain. The immediate electron acceptor for the enzyme is believed to be ubiquinone.</text>
</comment>
<keyword evidence="11" id="KW-0249">Electron transport</keyword>
<evidence type="ECO:0000256" key="10">
    <source>
        <dbReference type="ARBA" id="ARBA00022967"/>
    </source>
</evidence>
<keyword evidence="13" id="KW-0520">NAD</keyword>
<sequence>MNMPTVFVYIYSFYLVFGFEEWFVVWLGLELNMISFLMLGHMMNNIMVIEAMVKYFFIQSLASGVIMGMMYFGWNFVVWSMVLTMKMGLGPFFGWYIKVVKSFTWWVNYILMVFQKIILLTLVLEIVSMFVFYVGLLSLFVGVVGVFGQVNMKSLMGYSSVFHGGWMFMLMEEKSVIWWLYFVFYALMMLGVISFLSSQLFLSIYVSIGLSKGGFILMMLNLAGIPPFTGFIMKWLSFYFLWMFDYWLLVLMVLMSVVMLYAYFRFVYDIFMGSVFISGWKVYNSLFFVMESLGLAGLLFIFLL</sequence>
<feature type="transmembrane region" description="Helical" evidence="19">
    <location>
        <begin position="177"/>
        <end position="202"/>
    </location>
</feature>
<feature type="transmembrane region" description="Helical" evidence="19">
    <location>
        <begin position="285"/>
        <end position="303"/>
    </location>
</feature>
<dbReference type="AlphaFoldDB" id="A0A516IMA5"/>
<feature type="transmembrane region" description="Helical" evidence="19">
    <location>
        <begin position="6"/>
        <end position="31"/>
    </location>
</feature>
<evidence type="ECO:0000313" key="21">
    <source>
        <dbReference type="EMBL" id="QDP17904.1"/>
    </source>
</evidence>
<dbReference type="EMBL" id="MN052923">
    <property type="protein sequence ID" value="QDP17904.1"/>
    <property type="molecule type" value="Genomic_DNA"/>
</dbReference>
<dbReference type="Pfam" id="PF00361">
    <property type="entry name" value="Proton_antipo_M"/>
    <property type="match status" value="1"/>
</dbReference>
<evidence type="ECO:0000256" key="6">
    <source>
        <dbReference type="ARBA" id="ARBA00022448"/>
    </source>
</evidence>
<dbReference type="PANTHER" id="PTHR46552">
    <property type="entry name" value="NADH-UBIQUINONE OXIDOREDUCTASE CHAIN 2"/>
    <property type="match status" value="1"/>
</dbReference>
<evidence type="ECO:0000256" key="8">
    <source>
        <dbReference type="ARBA" id="ARBA00022692"/>
    </source>
</evidence>
<comment type="similarity">
    <text evidence="3">Belongs to the complex I subunit 2 family.</text>
</comment>
<evidence type="ECO:0000256" key="15">
    <source>
        <dbReference type="ARBA" id="ARBA00023128"/>
    </source>
</evidence>
<evidence type="ECO:0000256" key="19">
    <source>
        <dbReference type="SAM" id="Phobius"/>
    </source>
</evidence>
<keyword evidence="12 19" id="KW-1133">Transmembrane helix</keyword>
<feature type="domain" description="NADH:quinone oxidoreductase/Mrp antiporter transmembrane" evidence="20">
    <location>
        <begin position="75"/>
        <end position="258"/>
    </location>
</feature>
<keyword evidence="9" id="KW-0999">Mitochondrion inner membrane</keyword>
<evidence type="ECO:0000256" key="4">
    <source>
        <dbReference type="ARBA" id="ARBA00012944"/>
    </source>
</evidence>
<keyword evidence="6" id="KW-0813">Transport</keyword>
<dbReference type="EC" id="7.1.1.2" evidence="4"/>
<evidence type="ECO:0000256" key="2">
    <source>
        <dbReference type="ARBA" id="ARBA00004448"/>
    </source>
</evidence>
<geneLocation type="mitochondrion" evidence="21"/>
<keyword evidence="15 21" id="KW-0496">Mitochondrion</keyword>
<keyword evidence="8 19" id="KW-0812">Transmembrane</keyword>
<feature type="transmembrane region" description="Helical" evidence="19">
    <location>
        <begin position="214"/>
        <end position="233"/>
    </location>
</feature>
<reference evidence="21" key="1">
    <citation type="journal article" date="2019" name="BMC Genomics">
        <title>Arm-less mitochondrial tRNAs conserved for over 30 millions of years in spiders.</title>
        <authorList>
            <person name="Pons J."/>
            <person name="Bover P."/>
            <person name="Bidegaray-Batista L."/>
            <person name="Arnedo M."/>
        </authorList>
    </citation>
    <scope>NUCLEOTIDE SEQUENCE</scope>
    <source>
        <strain evidence="21">K352</strain>
    </source>
</reference>
<feature type="transmembrane region" description="Helical" evidence="19">
    <location>
        <begin position="103"/>
        <end position="124"/>
    </location>
</feature>
<evidence type="ECO:0000256" key="11">
    <source>
        <dbReference type="ARBA" id="ARBA00022982"/>
    </source>
</evidence>
<evidence type="ECO:0000256" key="17">
    <source>
        <dbReference type="ARBA" id="ARBA00031028"/>
    </source>
</evidence>
<evidence type="ECO:0000256" key="12">
    <source>
        <dbReference type="ARBA" id="ARBA00022989"/>
    </source>
</evidence>
<evidence type="ECO:0000256" key="1">
    <source>
        <dbReference type="ARBA" id="ARBA00003257"/>
    </source>
</evidence>
<feature type="transmembrane region" description="Helical" evidence="19">
    <location>
        <begin position="52"/>
        <end position="72"/>
    </location>
</feature>
<accession>A0A516IMA5</accession>
<evidence type="ECO:0000256" key="14">
    <source>
        <dbReference type="ARBA" id="ARBA00023075"/>
    </source>
</evidence>
<keyword evidence="14" id="KW-0830">Ubiquinone</keyword>
<dbReference type="InterPro" id="IPR050175">
    <property type="entry name" value="Complex_I_Subunit_2"/>
</dbReference>
<proteinExistence type="inferred from homology"/>
<evidence type="ECO:0000256" key="3">
    <source>
        <dbReference type="ARBA" id="ARBA00007012"/>
    </source>
</evidence>
<name>A0A516IMA5_9ARAC</name>
<feature type="transmembrane region" description="Helical" evidence="19">
    <location>
        <begin position="130"/>
        <end position="148"/>
    </location>
</feature>
<comment type="catalytic activity">
    <reaction evidence="18">
        <text>a ubiquinone + NADH + 5 H(+)(in) = a ubiquinol + NAD(+) + 4 H(+)(out)</text>
        <dbReference type="Rhea" id="RHEA:29091"/>
        <dbReference type="Rhea" id="RHEA-COMP:9565"/>
        <dbReference type="Rhea" id="RHEA-COMP:9566"/>
        <dbReference type="ChEBI" id="CHEBI:15378"/>
        <dbReference type="ChEBI" id="CHEBI:16389"/>
        <dbReference type="ChEBI" id="CHEBI:17976"/>
        <dbReference type="ChEBI" id="CHEBI:57540"/>
        <dbReference type="ChEBI" id="CHEBI:57945"/>
        <dbReference type="EC" id="7.1.1.2"/>
    </reaction>
</comment>